<sequence length="189" mass="20154">MRIIAIIALIGALTAPVQVWAFEFPTLPPEITPPIVFEEEVEISDGYMDATLVATSSPITYMSVAPKTPVKRTRAPRGPLSEPVVLEGIASYYSRAGCLGCNPLFVMANGQVLDDSALTMAIGAHLKHLVGYQAKVTNLANGQSVVVRITDTGGFYQDKYGNRVADLTIGTKQAIGMKGGLGKVKVEVF</sequence>
<dbReference type="InterPro" id="IPR036908">
    <property type="entry name" value="RlpA-like_sf"/>
</dbReference>
<dbReference type="EMBL" id="MHHR01000001">
    <property type="protein sequence ID" value="OGY35289.1"/>
    <property type="molecule type" value="Genomic_DNA"/>
</dbReference>
<accession>A0A1G1X5M7</accession>
<gene>
    <name evidence="1" type="ORF">A3D99_04305</name>
</gene>
<evidence type="ECO:0000313" key="1">
    <source>
        <dbReference type="EMBL" id="OGY35289.1"/>
    </source>
</evidence>
<dbReference type="AlphaFoldDB" id="A0A1G1X5M7"/>
<dbReference type="PANTHER" id="PTHR34183">
    <property type="entry name" value="ENDOLYTIC PEPTIDOGLYCAN TRANSGLYCOSYLASE RLPA"/>
    <property type="match status" value="1"/>
</dbReference>
<dbReference type="CDD" id="cd22268">
    <property type="entry name" value="DPBB_RlpA-like"/>
    <property type="match status" value="1"/>
</dbReference>
<proteinExistence type="predicted"/>
<comment type="caution">
    <text evidence="1">The sequence shown here is derived from an EMBL/GenBank/DDBJ whole genome shotgun (WGS) entry which is preliminary data.</text>
</comment>
<dbReference type="Proteomes" id="UP000177528">
    <property type="component" value="Unassembled WGS sequence"/>
</dbReference>
<dbReference type="Gene3D" id="2.40.40.10">
    <property type="entry name" value="RlpA-like domain"/>
    <property type="match status" value="1"/>
</dbReference>
<dbReference type="PANTHER" id="PTHR34183:SF1">
    <property type="entry name" value="ENDOLYTIC PEPTIDOGLYCAN TRANSGLYCOSYLASE RLPA"/>
    <property type="match status" value="1"/>
</dbReference>
<organism evidence="1 2">
    <name type="scientific">Candidatus Andersenbacteria bacterium RIFCSPHIGHO2_12_FULL_45_11</name>
    <dbReference type="NCBI Taxonomy" id="1797281"/>
    <lineage>
        <taxon>Bacteria</taxon>
        <taxon>Candidatus Anderseniibacteriota</taxon>
    </lineage>
</organism>
<evidence type="ECO:0000313" key="2">
    <source>
        <dbReference type="Proteomes" id="UP000177528"/>
    </source>
</evidence>
<name>A0A1G1X5M7_9BACT</name>
<protein>
    <recommendedName>
        <fullName evidence="3">RlpA-like protein double-psi beta-barrel domain-containing protein</fullName>
    </recommendedName>
</protein>
<evidence type="ECO:0008006" key="3">
    <source>
        <dbReference type="Google" id="ProtNLM"/>
    </source>
</evidence>
<reference evidence="1 2" key="1">
    <citation type="journal article" date="2016" name="Nat. Commun.">
        <title>Thousands of microbial genomes shed light on interconnected biogeochemical processes in an aquifer system.</title>
        <authorList>
            <person name="Anantharaman K."/>
            <person name="Brown C.T."/>
            <person name="Hug L.A."/>
            <person name="Sharon I."/>
            <person name="Castelle C.J."/>
            <person name="Probst A.J."/>
            <person name="Thomas B.C."/>
            <person name="Singh A."/>
            <person name="Wilkins M.J."/>
            <person name="Karaoz U."/>
            <person name="Brodie E.L."/>
            <person name="Williams K.H."/>
            <person name="Hubbard S.S."/>
            <person name="Banfield J.F."/>
        </authorList>
    </citation>
    <scope>NUCLEOTIDE SEQUENCE [LARGE SCALE GENOMIC DNA]</scope>
</reference>